<evidence type="ECO:0000313" key="3">
    <source>
        <dbReference type="Proteomes" id="UP000193969"/>
    </source>
</evidence>
<keyword evidence="1" id="KW-1133">Transmembrane helix</keyword>
<feature type="transmembrane region" description="Helical" evidence="1">
    <location>
        <begin position="62"/>
        <end position="79"/>
    </location>
</feature>
<keyword evidence="1" id="KW-0472">Membrane</keyword>
<evidence type="ECO:0000313" key="2">
    <source>
        <dbReference type="EMBL" id="SMH35799.1"/>
    </source>
</evidence>
<accession>A0A1X7NDT9</accession>
<protein>
    <recommendedName>
        <fullName evidence="4">PGF-CTERM sorting domain-containing protein</fullName>
    </recommendedName>
</protein>
<proteinExistence type="predicted"/>
<evidence type="ECO:0008006" key="4">
    <source>
        <dbReference type="Google" id="ProtNLM"/>
    </source>
</evidence>
<name>A0A1X7NDT9_9EURY</name>
<evidence type="ECO:0000256" key="1">
    <source>
        <dbReference type="SAM" id="Phobius"/>
    </source>
</evidence>
<organism evidence="2 3">
    <name type="scientific">Methanohalophilus portucalensis FDF-1</name>
    <dbReference type="NCBI Taxonomy" id="523843"/>
    <lineage>
        <taxon>Archaea</taxon>
        <taxon>Methanobacteriati</taxon>
        <taxon>Methanobacteriota</taxon>
        <taxon>Stenosarchaea group</taxon>
        <taxon>Methanomicrobia</taxon>
        <taxon>Methanosarcinales</taxon>
        <taxon>Methanosarcinaceae</taxon>
        <taxon>Methanohalophilus</taxon>
    </lineage>
</organism>
<keyword evidence="1" id="KW-0812">Transmembrane</keyword>
<gene>
    <name evidence="2" type="ORF">SAMN06264941_1054</name>
</gene>
<dbReference type="Proteomes" id="UP000193969">
    <property type="component" value="Unassembled WGS sequence"/>
</dbReference>
<reference evidence="3" key="1">
    <citation type="submission" date="2017-04" db="EMBL/GenBank/DDBJ databases">
        <authorList>
            <person name="Varghese N."/>
            <person name="Submissions S."/>
        </authorList>
    </citation>
    <scope>NUCLEOTIDE SEQUENCE [LARGE SCALE GENOMIC DNA]</scope>
    <source>
        <strain evidence="3">FDF-1</strain>
    </source>
</reference>
<sequence length="82" mass="9069">MIIIKESESVHLDTMISAICTLNKNHYWFIFIEAQILEEPEGEEVTDEPAAETEDESAQTPGFTAIFAVALIAGAALIMRKD</sequence>
<dbReference type="AlphaFoldDB" id="A0A1X7NDT9"/>
<keyword evidence="3" id="KW-1185">Reference proteome</keyword>
<dbReference type="EMBL" id="FXBN01000001">
    <property type="protein sequence ID" value="SMH35799.1"/>
    <property type="molecule type" value="Genomic_DNA"/>
</dbReference>